<feature type="transmembrane region" description="Helical" evidence="1">
    <location>
        <begin position="488"/>
        <end position="507"/>
    </location>
</feature>
<feature type="transmembrane region" description="Helical" evidence="1">
    <location>
        <begin position="554"/>
        <end position="576"/>
    </location>
</feature>
<protein>
    <submittedName>
        <fullName evidence="2">Uncharacterized protein</fullName>
    </submittedName>
</protein>
<evidence type="ECO:0000256" key="1">
    <source>
        <dbReference type="SAM" id="Phobius"/>
    </source>
</evidence>
<name>A0ABN2LZL6_9MICO</name>
<keyword evidence="1" id="KW-0472">Membrane</keyword>
<comment type="caution">
    <text evidence="2">The sequence shown here is derived from an EMBL/GenBank/DDBJ whole genome shotgun (WGS) entry which is preliminary data.</text>
</comment>
<feature type="transmembrane region" description="Helical" evidence="1">
    <location>
        <begin position="251"/>
        <end position="269"/>
    </location>
</feature>
<feature type="transmembrane region" description="Helical" evidence="1">
    <location>
        <begin position="166"/>
        <end position="188"/>
    </location>
</feature>
<feature type="transmembrane region" description="Helical" evidence="1">
    <location>
        <begin position="110"/>
        <end position="130"/>
    </location>
</feature>
<evidence type="ECO:0000313" key="3">
    <source>
        <dbReference type="Proteomes" id="UP001499938"/>
    </source>
</evidence>
<feature type="transmembrane region" description="Helical" evidence="1">
    <location>
        <begin position="78"/>
        <end position="103"/>
    </location>
</feature>
<feature type="transmembrane region" description="Helical" evidence="1">
    <location>
        <begin position="33"/>
        <end position="58"/>
    </location>
</feature>
<feature type="transmembrane region" description="Helical" evidence="1">
    <location>
        <begin position="397"/>
        <end position="417"/>
    </location>
</feature>
<keyword evidence="1" id="KW-0812">Transmembrane</keyword>
<keyword evidence="1" id="KW-1133">Transmembrane helix</keyword>
<feature type="transmembrane region" description="Helical" evidence="1">
    <location>
        <begin position="519"/>
        <end position="542"/>
    </location>
</feature>
<feature type="transmembrane region" description="Helical" evidence="1">
    <location>
        <begin position="423"/>
        <end position="448"/>
    </location>
</feature>
<accession>A0ABN2LZL6</accession>
<gene>
    <name evidence="2" type="ORF">GCM10009811_30090</name>
</gene>
<feature type="transmembrane region" description="Helical" evidence="1">
    <location>
        <begin position="323"/>
        <end position="348"/>
    </location>
</feature>
<feature type="transmembrane region" description="Helical" evidence="1">
    <location>
        <begin position="281"/>
        <end position="302"/>
    </location>
</feature>
<feature type="transmembrane region" description="Helical" evidence="1">
    <location>
        <begin position="136"/>
        <end position="154"/>
    </location>
</feature>
<organism evidence="2 3">
    <name type="scientific">Nostocoides veronense</name>
    <dbReference type="NCBI Taxonomy" id="330836"/>
    <lineage>
        <taxon>Bacteria</taxon>
        <taxon>Bacillati</taxon>
        <taxon>Actinomycetota</taxon>
        <taxon>Actinomycetes</taxon>
        <taxon>Micrococcales</taxon>
        <taxon>Intrasporangiaceae</taxon>
        <taxon>Nostocoides</taxon>
    </lineage>
</organism>
<dbReference type="Proteomes" id="UP001499938">
    <property type="component" value="Unassembled WGS sequence"/>
</dbReference>
<feature type="transmembrane region" description="Helical" evidence="1">
    <location>
        <begin position="208"/>
        <end position="230"/>
    </location>
</feature>
<feature type="transmembrane region" description="Helical" evidence="1">
    <location>
        <begin position="368"/>
        <end position="390"/>
    </location>
</feature>
<reference evidence="2 3" key="1">
    <citation type="journal article" date="2019" name="Int. J. Syst. Evol. Microbiol.">
        <title>The Global Catalogue of Microorganisms (GCM) 10K type strain sequencing project: providing services to taxonomists for standard genome sequencing and annotation.</title>
        <authorList>
            <consortium name="The Broad Institute Genomics Platform"/>
            <consortium name="The Broad Institute Genome Sequencing Center for Infectious Disease"/>
            <person name="Wu L."/>
            <person name="Ma J."/>
        </authorList>
    </citation>
    <scope>NUCLEOTIDE SEQUENCE [LARGE SCALE GENOMIC DNA]</scope>
    <source>
        <strain evidence="2 3">JCM 15592</strain>
    </source>
</reference>
<dbReference type="EMBL" id="BAAAPO010000046">
    <property type="protein sequence ID" value="GAA1804483.1"/>
    <property type="molecule type" value="Genomic_DNA"/>
</dbReference>
<keyword evidence="3" id="KW-1185">Reference proteome</keyword>
<sequence>MGQLIGRDFLRAFIANPVRENAIRARGGGASGVMVVSLGLVAFGVAALGVLLAARLAALPIGPGSATLGSATAPGRPVGIPVFAYPALMCLLLFAVAIGIFGATFAKRTLATLAVVMLLVPTVLLAGTAWQFRSSAWSGYLALPTVALIAPAVVAMRRRQASADLVIVVAAILASLAVGATAITQIIAYTAAGTSGGLPLFGAGLEQVVTMLGVLVAPMAILAGGGAVSFARTATGFVGRSIERTARGRSAPLVVIATLLLVLAVAMTVMDVAGARSPGRWLVRLAVTAAVMVLGIAWWRWAARGVPATADAVESGASTGAPTVAIVLAAFTAPLTLGLVAASVLSAVGGGTGLVGPVTRLADAMGHAWTGTTYALLVGALFLAAAAYVARSRPSLAAAWLGLAGLVLIALVGWNQLFPGPEWGGFTITDIARAGSVLLLAGAVWLLVRLRSLPLLLAAFDVREAFAISGVLVLILQGSFAADPFGALFGFAGIGLVFFGVVWGFLTSGAHSSVTGLPGLGRTAVLLSYAVLSTTLLAWGLATGPDAHATMSGAFGQVGSNLLGSTVLLALIAAWLPGQSTPIHSRAA</sequence>
<feature type="transmembrane region" description="Helical" evidence="1">
    <location>
        <begin position="455"/>
        <end position="476"/>
    </location>
</feature>
<proteinExistence type="predicted"/>
<evidence type="ECO:0000313" key="2">
    <source>
        <dbReference type="EMBL" id="GAA1804483.1"/>
    </source>
</evidence>